<dbReference type="Proteomes" id="UP001138540">
    <property type="component" value="Unassembled WGS sequence"/>
</dbReference>
<comment type="caution">
    <text evidence="1">The sequence shown here is derived from an EMBL/GenBank/DDBJ whole genome shotgun (WGS) entry which is preliminary data.</text>
</comment>
<evidence type="ECO:0000313" key="2">
    <source>
        <dbReference type="Proteomes" id="UP001138540"/>
    </source>
</evidence>
<dbReference type="EMBL" id="JACHKA010000001">
    <property type="protein sequence ID" value="MBB5986668.1"/>
    <property type="molecule type" value="Genomic_DNA"/>
</dbReference>
<evidence type="ECO:0000313" key="1">
    <source>
        <dbReference type="EMBL" id="MBB5986668.1"/>
    </source>
</evidence>
<name>A0ABR6NHB9_9SPHN</name>
<proteinExistence type="predicted"/>
<organism evidence="1 2">
    <name type="scientific">Sphingobium lignivorans</name>
    <dbReference type="NCBI Taxonomy" id="2735886"/>
    <lineage>
        <taxon>Bacteria</taxon>
        <taxon>Pseudomonadati</taxon>
        <taxon>Pseudomonadota</taxon>
        <taxon>Alphaproteobacteria</taxon>
        <taxon>Sphingomonadales</taxon>
        <taxon>Sphingomonadaceae</taxon>
        <taxon>Sphingobium</taxon>
    </lineage>
</organism>
<accession>A0ABR6NHB9</accession>
<gene>
    <name evidence="1" type="ORF">HNP60_002642</name>
</gene>
<reference evidence="1 2" key="1">
    <citation type="submission" date="2020-08" db="EMBL/GenBank/DDBJ databases">
        <title>Exploring microbial biodiversity for novel pathways involved in the catabolism of aromatic compounds derived from lignin.</title>
        <authorList>
            <person name="Elkins J."/>
        </authorList>
    </citation>
    <scope>NUCLEOTIDE SEQUENCE [LARGE SCALE GENOMIC DNA]</scope>
    <source>
        <strain evidence="1 2">B1D3A</strain>
    </source>
</reference>
<keyword evidence="2" id="KW-1185">Reference proteome</keyword>
<dbReference type="RefSeq" id="WP_184154433.1">
    <property type="nucleotide sequence ID" value="NZ_JACHKA010000001.1"/>
</dbReference>
<sequence>MPTRQGGNSPKNFKASAQQLGALDNLTAIIAQLSYACAEFIHSINSYVANAIFGMSNNEIMIDMPLEVKMIRLASFVMVIMGLCTATSGVASTSAQGYVLAITQIRQGPFIFSQNGTRTAQPSCSTLNRWAVDTSTDAGKAMVAIILSAYSMRKKVVIQGTGDCSTWFDSEAVDYLYIID</sequence>
<protein>
    <submittedName>
        <fullName evidence="1">Uncharacterized protein</fullName>
    </submittedName>
</protein>